<reference evidence="4" key="1">
    <citation type="submission" date="2021-01" db="EMBL/GenBank/DDBJ databases">
        <title>Whole genome shotgun sequence of Sinosporangium siamense NBRC 109515.</title>
        <authorList>
            <person name="Komaki H."/>
            <person name="Tamura T."/>
        </authorList>
    </citation>
    <scope>NUCLEOTIDE SEQUENCE</scope>
    <source>
        <strain evidence="4">NBRC 109515</strain>
    </source>
</reference>
<dbReference type="GO" id="GO:0003700">
    <property type="term" value="F:DNA-binding transcription factor activity"/>
    <property type="evidence" value="ECO:0007669"/>
    <property type="project" value="TreeGrafter"/>
</dbReference>
<dbReference type="PANTHER" id="PTHR30055">
    <property type="entry name" value="HTH-TYPE TRANSCRIPTIONAL REGULATOR RUTR"/>
    <property type="match status" value="1"/>
</dbReference>
<evidence type="ECO:0000313" key="5">
    <source>
        <dbReference type="Proteomes" id="UP000606172"/>
    </source>
</evidence>
<keyword evidence="1 2" id="KW-0238">DNA-binding</keyword>
<evidence type="ECO:0000313" key="4">
    <source>
        <dbReference type="EMBL" id="GII97347.1"/>
    </source>
</evidence>
<feature type="DNA-binding region" description="H-T-H motif" evidence="2">
    <location>
        <begin position="33"/>
        <end position="52"/>
    </location>
</feature>
<dbReference type="PANTHER" id="PTHR30055:SF146">
    <property type="entry name" value="HTH-TYPE TRANSCRIPTIONAL DUAL REGULATOR CECR"/>
    <property type="match status" value="1"/>
</dbReference>
<accession>A0A919RQD5</accession>
<dbReference type="InterPro" id="IPR050109">
    <property type="entry name" value="HTH-type_TetR-like_transc_reg"/>
</dbReference>
<feature type="domain" description="HTH tetR-type" evidence="3">
    <location>
        <begin position="10"/>
        <end position="70"/>
    </location>
</feature>
<dbReference type="AlphaFoldDB" id="A0A919RQD5"/>
<organism evidence="4 5">
    <name type="scientific">Sinosporangium siamense</name>
    <dbReference type="NCBI Taxonomy" id="1367973"/>
    <lineage>
        <taxon>Bacteria</taxon>
        <taxon>Bacillati</taxon>
        <taxon>Actinomycetota</taxon>
        <taxon>Actinomycetes</taxon>
        <taxon>Streptosporangiales</taxon>
        <taxon>Streptosporangiaceae</taxon>
        <taxon>Sinosporangium</taxon>
    </lineage>
</organism>
<name>A0A919RQD5_9ACTN</name>
<sequence length="219" mass="23982">MAAVPDPQDLTARARIREAALRHFGEEGFERATIRAIAETADVSPGLVRHHFGSKDGLREACDEQLVKLLRHVEREAHTYRAGDLGRIHRARAELAPYWPYMARALAEGRAAPLFDEMVRLSELWLEELDASSDAEPLADRRSRAVVATAMSLSIVVLRQHVSRALGVEMPGADADLLISKAMFDFYSRPLIGPEDAARLAAALDRLGGGASPRSDPPA</sequence>
<dbReference type="Pfam" id="PF00440">
    <property type="entry name" value="TetR_N"/>
    <property type="match status" value="1"/>
</dbReference>
<protein>
    <recommendedName>
        <fullName evidence="3">HTH tetR-type domain-containing protein</fullName>
    </recommendedName>
</protein>
<evidence type="ECO:0000256" key="2">
    <source>
        <dbReference type="PROSITE-ProRule" id="PRU00335"/>
    </source>
</evidence>
<dbReference type="PRINTS" id="PR00455">
    <property type="entry name" value="HTHTETR"/>
</dbReference>
<dbReference type="Proteomes" id="UP000606172">
    <property type="component" value="Unassembled WGS sequence"/>
</dbReference>
<dbReference type="RefSeq" id="WP_204033016.1">
    <property type="nucleotide sequence ID" value="NZ_BOOW01000058.1"/>
</dbReference>
<evidence type="ECO:0000256" key="1">
    <source>
        <dbReference type="ARBA" id="ARBA00023125"/>
    </source>
</evidence>
<dbReference type="PROSITE" id="PS50977">
    <property type="entry name" value="HTH_TETR_2"/>
    <property type="match status" value="1"/>
</dbReference>
<keyword evidence="5" id="KW-1185">Reference proteome</keyword>
<dbReference type="Gene3D" id="1.10.357.10">
    <property type="entry name" value="Tetracycline Repressor, domain 2"/>
    <property type="match status" value="1"/>
</dbReference>
<gene>
    <name evidence="4" type="ORF">Ssi02_75780</name>
</gene>
<dbReference type="InterPro" id="IPR023772">
    <property type="entry name" value="DNA-bd_HTH_TetR-type_CS"/>
</dbReference>
<proteinExistence type="predicted"/>
<dbReference type="InterPro" id="IPR009057">
    <property type="entry name" value="Homeodomain-like_sf"/>
</dbReference>
<dbReference type="InterPro" id="IPR001647">
    <property type="entry name" value="HTH_TetR"/>
</dbReference>
<evidence type="ECO:0000259" key="3">
    <source>
        <dbReference type="PROSITE" id="PS50977"/>
    </source>
</evidence>
<dbReference type="EMBL" id="BOOW01000058">
    <property type="protein sequence ID" value="GII97347.1"/>
    <property type="molecule type" value="Genomic_DNA"/>
</dbReference>
<dbReference type="GO" id="GO:0000976">
    <property type="term" value="F:transcription cis-regulatory region binding"/>
    <property type="evidence" value="ECO:0007669"/>
    <property type="project" value="TreeGrafter"/>
</dbReference>
<comment type="caution">
    <text evidence="4">The sequence shown here is derived from an EMBL/GenBank/DDBJ whole genome shotgun (WGS) entry which is preliminary data.</text>
</comment>
<dbReference type="PROSITE" id="PS01081">
    <property type="entry name" value="HTH_TETR_1"/>
    <property type="match status" value="1"/>
</dbReference>
<dbReference type="SUPFAM" id="SSF46689">
    <property type="entry name" value="Homeodomain-like"/>
    <property type="match status" value="1"/>
</dbReference>